<dbReference type="AlphaFoldDB" id="A0A251UGB8"/>
<reference evidence="1 3" key="1">
    <citation type="journal article" date="2017" name="Nature">
        <title>The sunflower genome provides insights into oil metabolism, flowering and Asterid evolution.</title>
        <authorList>
            <person name="Badouin H."/>
            <person name="Gouzy J."/>
            <person name="Grassa C.J."/>
            <person name="Murat F."/>
            <person name="Staton S.E."/>
            <person name="Cottret L."/>
            <person name="Lelandais-Briere C."/>
            <person name="Owens G.L."/>
            <person name="Carrere S."/>
            <person name="Mayjonade B."/>
            <person name="Legrand L."/>
            <person name="Gill N."/>
            <person name="Kane N.C."/>
            <person name="Bowers J.E."/>
            <person name="Hubner S."/>
            <person name="Bellec A."/>
            <person name="Berard A."/>
            <person name="Berges H."/>
            <person name="Blanchet N."/>
            <person name="Boniface M.C."/>
            <person name="Brunel D."/>
            <person name="Catrice O."/>
            <person name="Chaidir N."/>
            <person name="Claudel C."/>
            <person name="Donnadieu C."/>
            <person name="Faraut T."/>
            <person name="Fievet G."/>
            <person name="Helmstetter N."/>
            <person name="King M."/>
            <person name="Knapp S.J."/>
            <person name="Lai Z."/>
            <person name="Le Paslier M.C."/>
            <person name="Lippi Y."/>
            <person name="Lorenzon L."/>
            <person name="Mandel J.R."/>
            <person name="Marage G."/>
            <person name="Marchand G."/>
            <person name="Marquand E."/>
            <person name="Bret-Mestries E."/>
            <person name="Morien E."/>
            <person name="Nambeesan S."/>
            <person name="Nguyen T."/>
            <person name="Pegot-Espagnet P."/>
            <person name="Pouilly N."/>
            <person name="Raftis F."/>
            <person name="Sallet E."/>
            <person name="Schiex T."/>
            <person name="Thomas J."/>
            <person name="Vandecasteele C."/>
            <person name="Vares D."/>
            <person name="Vear F."/>
            <person name="Vautrin S."/>
            <person name="Crespi M."/>
            <person name="Mangin B."/>
            <person name="Burke J.M."/>
            <person name="Salse J."/>
            <person name="Munos S."/>
            <person name="Vincourt P."/>
            <person name="Rieseberg L.H."/>
            <person name="Langlade N.B."/>
        </authorList>
    </citation>
    <scope>NUCLEOTIDE SEQUENCE [LARGE SCALE GENOMIC DNA]</scope>
    <source>
        <strain evidence="3">cv. SF193</strain>
        <tissue evidence="1">Leaves</tissue>
    </source>
</reference>
<dbReference type="Proteomes" id="UP000215914">
    <property type="component" value="Chromosome 6"/>
</dbReference>
<accession>A0A251UGB8</accession>
<organism evidence="2 3">
    <name type="scientific">Helianthus annuus</name>
    <name type="common">Common sunflower</name>
    <dbReference type="NCBI Taxonomy" id="4232"/>
    <lineage>
        <taxon>Eukaryota</taxon>
        <taxon>Viridiplantae</taxon>
        <taxon>Streptophyta</taxon>
        <taxon>Embryophyta</taxon>
        <taxon>Tracheophyta</taxon>
        <taxon>Spermatophyta</taxon>
        <taxon>Magnoliopsida</taxon>
        <taxon>eudicotyledons</taxon>
        <taxon>Gunneridae</taxon>
        <taxon>Pentapetalae</taxon>
        <taxon>asterids</taxon>
        <taxon>campanulids</taxon>
        <taxon>Asterales</taxon>
        <taxon>Asteraceae</taxon>
        <taxon>Asteroideae</taxon>
        <taxon>Heliantheae alliance</taxon>
        <taxon>Heliantheae</taxon>
        <taxon>Helianthus</taxon>
    </lineage>
</organism>
<evidence type="ECO:0000313" key="3">
    <source>
        <dbReference type="Proteomes" id="UP000215914"/>
    </source>
</evidence>
<dbReference type="InParanoid" id="A0A251UGB8"/>
<sequence>MFDGGCWRCHPNGLSGNVWKNKSMDHTDRRSLAEEFFSNGTNFVLQGLNWC</sequence>
<proteinExistence type="predicted"/>
<keyword evidence="3" id="KW-1185">Reference proteome</keyword>
<evidence type="ECO:0000313" key="2">
    <source>
        <dbReference type="EMBL" id="OTG22395.1"/>
    </source>
</evidence>
<evidence type="ECO:0000313" key="1">
    <source>
        <dbReference type="EMBL" id="KAF5801397.1"/>
    </source>
</evidence>
<gene>
    <name evidence="2" type="ORF">HannXRQ_Chr06g0171061</name>
    <name evidence="1" type="ORF">HanXRQr2_Chr06g0247681</name>
</gene>
<protein>
    <submittedName>
        <fullName evidence="2">Uncharacterized protein</fullName>
    </submittedName>
</protein>
<reference evidence="2" key="2">
    <citation type="submission" date="2017-02" db="EMBL/GenBank/DDBJ databases">
        <title>Sunflower complete genome.</title>
        <authorList>
            <person name="Langlade N."/>
            <person name="Munos S."/>
        </authorList>
    </citation>
    <scope>NUCLEOTIDE SEQUENCE [LARGE SCALE GENOMIC DNA]</scope>
    <source>
        <tissue evidence="2">Leaves</tissue>
    </source>
</reference>
<name>A0A251UGB8_HELAN</name>
<dbReference type="EMBL" id="MNCJ02000321">
    <property type="protein sequence ID" value="KAF5801397.1"/>
    <property type="molecule type" value="Genomic_DNA"/>
</dbReference>
<reference evidence="1" key="3">
    <citation type="submission" date="2020-06" db="EMBL/GenBank/DDBJ databases">
        <title>Helianthus annuus Genome sequencing and assembly Release 2.</title>
        <authorList>
            <person name="Gouzy J."/>
            <person name="Langlade N."/>
            <person name="Munos S."/>
        </authorList>
    </citation>
    <scope>NUCLEOTIDE SEQUENCE</scope>
    <source>
        <tissue evidence="1">Leaves</tissue>
    </source>
</reference>
<dbReference type="EMBL" id="CM007895">
    <property type="protein sequence ID" value="OTG22395.1"/>
    <property type="molecule type" value="Genomic_DNA"/>
</dbReference>
<dbReference type="Gramene" id="mRNA:HanXRQr2_Chr06g0247681">
    <property type="protein sequence ID" value="mRNA:HanXRQr2_Chr06g0247681"/>
    <property type="gene ID" value="HanXRQr2_Chr06g0247681"/>
</dbReference>